<dbReference type="PANTHER" id="PTHR22726:SF1">
    <property type="entry name" value="METALLOENDOPEPTIDASE OMA1, MITOCHONDRIAL"/>
    <property type="match status" value="1"/>
</dbReference>
<name>A0A1G4RV45_9CAUL</name>
<dbReference type="SUPFAM" id="SSF48452">
    <property type="entry name" value="TPR-like"/>
    <property type="match status" value="1"/>
</dbReference>
<keyword evidence="4" id="KW-0378">Hydrolase</keyword>
<dbReference type="Gene3D" id="3.30.2010.10">
    <property type="entry name" value="Metalloproteases ('zincins'), catalytic domain"/>
    <property type="match status" value="1"/>
</dbReference>
<feature type="region of interest" description="Disordered" evidence="8">
    <location>
        <begin position="445"/>
        <end position="479"/>
    </location>
</feature>
<evidence type="ECO:0000256" key="2">
    <source>
        <dbReference type="ARBA" id="ARBA00022670"/>
    </source>
</evidence>
<accession>A0A1G4RV45</accession>
<dbReference type="InterPro" id="IPR011990">
    <property type="entry name" value="TPR-like_helical_dom_sf"/>
</dbReference>
<comment type="cofactor">
    <cofactor evidence="1">
        <name>Zn(2+)</name>
        <dbReference type="ChEBI" id="CHEBI:29105"/>
    </cofactor>
</comment>
<keyword evidence="7" id="KW-0802">TPR repeat</keyword>
<dbReference type="InterPro" id="IPR051156">
    <property type="entry name" value="Mito/Outer_Membr_Metalloprot"/>
</dbReference>
<reference evidence="12" key="1">
    <citation type="submission" date="2016-10" db="EMBL/GenBank/DDBJ databases">
        <authorList>
            <person name="Varghese N."/>
            <person name="Submissions S."/>
        </authorList>
    </citation>
    <scope>NUCLEOTIDE SEQUENCE [LARGE SCALE GENOMIC DNA]</scope>
    <source>
        <strain evidence="12">CGMCC 1.3431</strain>
    </source>
</reference>
<feature type="repeat" description="TPR" evidence="7">
    <location>
        <begin position="392"/>
        <end position="425"/>
    </location>
</feature>
<dbReference type="PROSITE" id="PS50005">
    <property type="entry name" value="TPR"/>
    <property type="match status" value="1"/>
</dbReference>
<evidence type="ECO:0000256" key="8">
    <source>
        <dbReference type="SAM" id="MobiDB-lite"/>
    </source>
</evidence>
<dbReference type="RefSeq" id="WP_090647588.1">
    <property type="nucleotide sequence ID" value="NZ_CBCRYE010000001.1"/>
</dbReference>
<keyword evidence="6" id="KW-0482">Metalloprotease</keyword>
<evidence type="ECO:0000259" key="10">
    <source>
        <dbReference type="Pfam" id="PF01435"/>
    </source>
</evidence>
<evidence type="ECO:0000256" key="5">
    <source>
        <dbReference type="ARBA" id="ARBA00022833"/>
    </source>
</evidence>
<dbReference type="InterPro" id="IPR001915">
    <property type="entry name" value="Peptidase_M48"/>
</dbReference>
<evidence type="ECO:0000313" key="11">
    <source>
        <dbReference type="EMBL" id="SCW60607.1"/>
    </source>
</evidence>
<evidence type="ECO:0000256" key="7">
    <source>
        <dbReference type="PROSITE-ProRule" id="PRU00339"/>
    </source>
</evidence>
<evidence type="ECO:0000256" key="6">
    <source>
        <dbReference type="ARBA" id="ARBA00023049"/>
    </source>
</evidence>
<dbReference type="GO" id="GO:0046872">
    <property type="term" value="F:metal ion binding"/>
    <property type="evidence" value="ECO:0007669"/>
    <property type="project" value="UniProtKB-KW"/>
</dbReference>
<keyword evidence="3" id="KW-0479">Metal-binding</keyword>
<keyword evidence="2 11" id="KW-0645">Protease</keyword>
<evidence type="ECO:0000256" key="4">
    <source>
        <dbReference type="ARBA" id="ARBA00022801"/>
    </source>
</evidence>
<keyword evidence="9" id="KW-0732">Signal</keyword>
<dbReference type="EMBL" id="FMTS01000003">
    <property type="protein sequence ID" value="SCW60607.1"/>
    <property type="molecule type" value="Genomic_DNA"/>
</dbReference>
<sequence>MSALKSLRAVLLTGVALSIALPFAVQAQTDAPPLVVNLGNDSPERQPGQKPVPNSLEAGIWAETAKVEHDARTSGERDTDPALEAYIGGVLTRVAGPFSGDVRLYVMDRPFFNASMAATGYTEVWTGLLLRCETEDDLAFVLGHESGHFRHSHVMRQYQAMKDGQNAALAASILLSAVALGASLNANSYSAIRDINNVTSGLVNLTYLGTIAALMNYSRDMEAQADAYGLIYARAANYYTGSAADLWRERLNETAASDYEKVRRSPSRINVFGDHPLEADRITALNARDLSLNGGKASFRSPEDSKAARAAYRDHIRPWLGAWLKDDLRRQDYGQTLYIIGRLSRDGLDPGLLNFYKGEALRLRGKRGAEGSDMENAITSYKAALENPDAPKETWRQLGDVYRHFGMNIEAVDAFKHYIALAPDAQDAWMVQDQIDTLSKDLRPAPVITPTEAPTTTPPSINATPAETAPAASSSGGTT</sequence>
<dbReference type="GO" id="GO:0004222">
    <property type="term" value="F:metalloendopeptidase activity"/>
    <property type="evidence" value="ECO:0007669"/>
    <property type="project" value="InterPro"/>
</dbReference>
<dbReference type="OrthoDB" id="9810445at2"/>
<dbReference type="GO" id="GO:0051603">
    <property type="term" value="P:proteolysis involved in protein catabolic process"/>
    <property type="evidence" value="ECO:0007669"/>
    <property type="project" value="TreeGrafter"/>
</dbReference>
<dbReference type="Gene3D" id="1.25.40.10">
    <property type="entry name" value="Tetratricopeptide repeat domain"/>
    <property type="match status" value="1"/>
</dbReference>
<evidence type="ECO:0000313" key="12">
    <source>
        <dbReference type="Proteomes" id="UP000199150"/>
    </source>
</evidence>
<dbReference type="Pfam" id="PF01435">
    <property type="entry name" value="Peptidase_M48"/>
    <property type="match status" value="1"/>
</dbReference>
<dbReference type="PANTHER" id="PTHR22726">
    <property type="entry name" value="METALLOENDOPEPTIDASE OMA1"/>
    <property type="match status" value="1"/>
</dbReference>
<dbReference type="STRING" id="260084.SAMN02927928_2155"/>
<keyword evidence="5" id="KW-0862">Zinc</keyword>
<feature type="signal peptide" evidence="9">
    <location>
        <begin position="1"/>
        <end position="27"/>
    </location>
</feature>
<dbReference type="CDD" id="cd07324">
    <property type="entry name" value="M48C_Oma1-like"/>
    <property type="match status" value="1"/>
</dbReference>
<feature type="domain" description="Peptidase M48" evidence="10">
    <location>
        <begin position="94"/>
        <end position="288"/>
    </location>
</feature>
<evidence type="ECO:0000256" key="3">
    <source>
        <dbReference type="ARBA" id="ARBA00022723"/>
    </source>
</evidence>
<keyword evidence="12" id="KW-1185">Reference proteome</keyword>
<dbReference type="Proteomes" id="UP000199150">
    <property type="component" value="Unassembled WGS sequence"/>
</dbReference>
<organism evidence="11 12">
    <name type="scientific">Asticcacaulis taihuensis</name>
    <dbReference type="NCBI Taxonomy" id="260084"/>
    <lineage>
        <taxon>Bacteria</taxon>
        <taxon>Pseudomonadati</taxon>
        <taxon>Pseudomonadota</taxon>
        <taxon>Alphaproteobacteria</taxon>
        <taxon>Caulobacterales</taxon>
        <taxon>Caulobacteraceae</taxon>
        <taxon>Asticcacaulis</taxon>
    </lineage>
</organism>
<proteinExistence type="predicted"/>
<protein>
    <submittedName>
        <fullName evidence="11">Putative Zn-dependent protease, contains TPR repeats</fullName>
    </submittedName>
</protein>
<dbReference type="AlphaFoldDB" id="A0A1G4RV45"/>
<dbReference type="GO" id="GO:0016020">
    <property type="term" value="C:membrane"/>
    <property type="evidence" value="ECO:0007669"/>
    <property type="project" value="TreeGrafter"/>
</dbReference>
<dbReference type="InterPro" id="IPR019734">
    <property type="entry name" value="TPR_rpt"/>
</dbReference>
<evidence type="ECO:0000256" key="1">
    <source>
        <dbReference type="ARBA" id="ARBA00001947"/>
    </source>
</evidence>
<evidence type="ECO:0000256" key="9">
    <source>
        <dbReference type="SAM" id="SignalP"/>
    </source>
</evidence>
<feature type="chain" id="PRO_5011631402" evidence="9">
    <location>
        <begin position="28"/>
        <end position="479"/>
    </location>
</feature>
<gene>
    <name evidence="11" type="ORF">SAMN02927928_2155</name>
</gene>